<dbReference type="InterPro" id="IPR006311">
    <property type="entry name" value="TAT_signal"/>
</dbReference>
<feature type="chain" id="PRO_5045805546" evidence="1">
    <location>
        <begin position="28"/>
        <end position="452"/>
    </location>
</feature>
<dbReference type="Pfam" id="PF07394">
    <property type="entry name" value="DUF1501"/>
    <property type="match status" value="1"/>
</dbReference>
<comment type="caution">
    <text evidence="2">The sequence shown here is derived from an EMBL/GenBank/DDBJ whole genome shotgun (WGS) entry which is preliminary data.</text>
</comment>
<keyword evidence="3" id="KW-1185">Reference proteome</keyword>
<dbReference type="PANTHER" id="PTHR43737">
    <property type="entry name" value="BLL7424 PROTEIN"/>
    <property type="match status" value="1"/>
</dbReference>
<dbReference type="Proteomes" id="UP001354971">
    <property type="component" value="Unassembled WGS sequence"/>
</dbReference>
<sequence length="452" mass="48284">MPINRREILKLVAGSSAAALIPAFARAQTVGTGAGYRAIVALFMHGGNDSNNMLIPNDVRYTDYASARGSAIAVPQDQLLPLAGTPMGVHPSLSPLVQLWNEGDLNWVQNAGTLLQPLTRELYQDRPDLRPVNLFSHDAQQNLWQTGGAASELLTGWMGRVGDQFVDAGHRYPSVSLSGAQRALIGDRNSPLLISGSNLSRNGYDPGNTSNSATTRRAALDALMAAPQVSDLGNLTTAIMRNDLEAGAVLNDILNGDASVVDAAFVDPQGNPVTGNLATSLRHIARLIEARNIIGSTRQTFMAETSGFDNHRNQAATHAELLSNIARCVFAFQNTMRALGVADDVTLFSMSDFNRVFRGNGSLGSDHAWGGHHFVAGGSLIPQQMLGTFPDLTLGGPDDIRDNGRWIPSTSLEEYLGALVSWLGVGAADMPYVFPNWSTWNGGGRGPVRLFA</sequence>
<dbReference type="RefSeq" id="WP_330198697.1">
    <property type="nucleotide sequence ID" value="NZ_JAZDRP010000003.1"/>
</dbReference>
<protein>
    <submittedName>
        <fullName evidence="2">DUF1501 domain-containing protein</fullName>
    </submittedName>
</protein>
<reference evidence="2 3" key="1">
    <citation type="submission" date="2024-01" db="EMBL/GenBank/DDBJ databases">
        <title>Hyphobacterium bacterium isolated from marine sediment.</title>
        <authorList>
            <person name="Zhao S."/>
        </authorList>
    </citation>
    <scope>NUCLEOTIDE SEQUENCE [LARGE SCALE GENOMIC DNA]</scope>
    <source>
        <strain evidence="3">HN65</strain>
    </source>
</reference>
<organism evidence="2 3">
    <name type="scientific">Hyphobacterium lacteum</name>
    <dbReference type="NCBI Taxonomy" id="3116575"/>
    <lineage>
        <taxon>Bacteria</taxon>
        <taxon>Pseudomonadati</taxon>
        <taxon>Pseudomonadota</taxon>
        <taxon>Alphaproteobacteria</taxon>
        <taxon>Maricaulales</taxon>
        <taxon>Maricaulaceae</taxon>
        <taxon>Hyphobacterium</taxon>
    </lineage>
</organism>
<gene>
    <name evidence="2" type="ORF">V0U79_06645</name>
</gene>
<evidence type="ECO:0000256" key="1">
    <source>
        <dbReference type="SAM" id="SignalP"/>
    </source>
</evidence>
<proteinExistence type="predicted"/>
<dbReference type="EMBL" id="JAZDRP010000003">
    <property type="protein sequence ID" value="MEE2526038.1"/>
    <property type="molecule type" value="Genomic_DNA"/>
</dbReference>
<keyword evidence="1" id="KW-0732">Signal</keyword>
<evidence type="ECO:0000313" key="3">
    <source>
        <dbReference type="Proteomes" id="UP001354971"/>
    </source>
</evidence>
<evidence type="ECO:0000313" key="2">
    <source>
        <dbReference type="EMBL" id="MEE2526038.1"/>
    </source>
</evidence>
<accession>A0ABU7LQ54</accession>
<dbReference type="PANTHER" id="PTHR43737:SF1">
    <property type="entry name" value="DUF1501 DOMAIN-CONTAINING PROTEIN"/>
    <property type="match status" value="1"/>
</dbReference>
<dbReference type="PROSITE" id="PS51318">
    <property type="entry name" value="TAT"/>
    <property type="match status" value="1"/>
</dbReference>
<dbReference type="InterPro" id="IPR010869">
    <property type="entry name" value="DUF1501"/>
</dbReference>
<feature type="signal peptide" evidence="1">
    <location>
        <begin position="1"/>
        <end position="27"/>
    </location>
</feature>
<name>A0ABU7LQ54_9PROT</name>